<dbReference type="EMBL" id="OMKW01000004">
    <property type="protein sequence ID" value="SPF30657.1"/>
    <property type="molecule type" value="Genomic_DNA"/>
</dbReference>
<keyword evidence="4 8" id="KW-0378">Hydrolase</keyword>
<dbReference type="InterPro" id="IPR003738">
    <property type="entry name" value="SRAP"/>
</dbReference>
<keyword evidence="5" id="KW-0190">Covalent protein-DNA linkage</keyword>
<accession>A0A2R8AEL6</accession>
<evidence type="ECO:0000256" key="8">
    <source>
        <dbReference type="RuleBase" id="RU364100"/>
    </source>
</evidence>
<reference evidence="9 10" key="1">
    <citation type="submission" date="2018-03" db="EMBL/GenBank/DDBJ databases">
        <authorList>
            <person name="Keele B.F."/>
        </authorList>
    </citation>
    <scope>NUCLEOTIDE SEQUENCE [LARGE SCALE GENOMIC DNA]</scope>
    <source>
        <strain evidence="9 10">CeCT 8812</strain>
    </source>
</reference>
<keyword evidence="6" id="KW-0238">DNA-binding</keyword>
<keyword evidence="7" id="KW-0456">Lyase</keyword>
<dbReference type="GO" id="GO:0008233">
    <property type="term" value="F:peptidase activity"/>
    <property type="evidence" value="ECO:0007669"/>
    <property type="project" value="UniProtKB-KW"/>
</dbReference>
<dbReference type="Proteomes" id="UP000244932">
    <property type="component" value="Unassembled WGS sequence"/>
</dbReference>
<protein>
    <recommendedName>
        <fullName evidence="8">Abasic site processing protein</fullName>
        <ecNumber evidence="8">3.4.-.-</ecNumber>
    </recommendedName>
</protein>
<dbReference type="SUPFAM" id="SSF143081">
    <property type="entry name" value="BB1717-like"/>
    <property type="match status" value="1"/>
</dbReference>
<proteinExistence type="inferred from homology"/>
<dbReference type="PANTHER" id="PTHR13604:SF0">
    <property type="entry name" value="ABASIC SITE PROCESSING PROTEIN HMCES"/>
    <property type="match status" value="1"/>
</dbReference>
<evidence type="ECO:0000256" key="1">
    <source>
        <dbReference type="ARBA" id="ARBA00008136"/>
    </source>
</evidence>
<sequence>MPGRVFLEKDGAALARCFGVPAAEIATGPDLAPAQMLGIVLPDRLESARWGMIPTGAVNARGRPMLEPLINIRSETLHEKTAFERIQQNRCILPCDGWYEWTGEKRKKQRWRIGAIDKRLLCFAAIYDIWDAPGGRQVLNFATLTCEPNPDVRDYHHRMPVILRDPSAWLAGDPVELTSAPAGTLQVQASDLP</sequence>
<dbReference type="Gene3D" id="3.90.1680.10">
    <property type="entry name" value="SOS response associated peptidase-like"/>
    <property type="match status" value="1"/>
</dbReference>
<dbReference type="GO" id="GO:0106300">
    <property type="term" value="P:protein-DNA covalent cross-linking repair"/>
    <property type="evidence" value="ECO:0007669"/>
    <property type="project" value="InterPro"/>
</dbReference>
<evidence type="ECO:0000256" key="3">
    <source>
        <dbReference type="ARBA" id="ARBA00022763"/>
    </source>
</evidence>
<keyword evidence="10" id="KW-1185">Reference proteome</keyword>
<evidence type="ECO:0000256" key="6">
    <source>
        <dbReference type="ARBA" id="ARBA00023125"/>
    </source>
</evidence>
<keyword evidence="3" id="KW-0227">DNA damage</keyword>
<comment type="similarity">
    <text evidence="1 8">Belongs to the SOS response-associated peptidase family.</text>
</comment>
<dbReference type="GO" id="GO:0016829">
    <property type="term" value="F:lyase activity"/>
    <property type="evidence" value="ECO:0007669"/>
    <property type="project" value="UniProtKB-KW"/>
</dbReference>
<evidence type="ECO:0000256" key="2">
    <source>
        <dbReference type="ARBA" id="ARBA00022670"/>
    </source>
</evidence>
<dbReference type="OrthoDB" id="9782620at2"/>
<gene>
    <name evidence="9" type="primary">yedK_2</name>
    <name evidence="9" type="ORF">POI8812_02999</name>
</gene>
<dbReference type="RefSeq" id="WP_108783376.1">
    <property type="nucleotide sequence ID" value="NZ_OMKW01000004.1"/>
</dbReference>
<organism evidence="9 10">
    <name type="scientific">Pontivivens insulae</name>
    <dbReference type="NCBI Taxonomy" id="1639689"/>
    <lineage>
        <taxon>Bacteria</taxon>
        <taxon>Pseudomonadati</taxon>
        <taxon>Pseudomonadota</taxon>
        <taxon>Alphaproteobacteria</taxon>
        <taxon>Rhodobacterales</taxon>
        <taxon>Paracoccaceae</taxon>
        <taxon>Pontivivens</taxon>
    </lineage>
</organism>
<evidence type="ECO:0000313" key="9">
    <source>
        <dbReference type="EMBL" id="SPF30657.1"/>
    </source>
</evidence>
<dbReference type="PANTHER" id="PTHR13604">
    <property type="entry name" value="DC12-RELATED"/>
    <property type="match status" value="1"/>
</dbReference>
<dbReference type="GO" id="GO:0006508">
    <property type="term" value="P:proteolysis"/>
    <property type="evidence" value="ECO:0007669"/>
    <property type="project" value="UniProtKB-KW"/>
</dbReference>
<dbReference type="GO" id="GO:0003697">
    <property type="term" value="F:single-stranded DNA binding"/>
    <property type="evidence" value="ECO:0007669"/>
    <property type="project" value="InterPro"/>
</dbReference>
<evidence type="ECO:0000256" key="4">
    <source>
        <dbReference type="ARBA" id="ARBA00022801"/>
    </source>
</evidence>
<keyword evidence="2 8" id="KW-0645">Protease</keyword>
<evidence type="ECO:0000313" key="10">
    <source>
        <dbReference type="Proteomes" id="UP000244932"/>
    </source>
</evidence>
<dbReference type="InterPro" id="IPR036590">
    <property type="entry name" value="SRAP-like"/>
</dbReference>
<evidence type="ECO:0000256" key="5">
    <source>
        <dbReference type="ARBA" id="ARBA00023124"/>
    </source>
</evidence>
<dbReference type="AlphaFoldDB" id="A0A2R8AEL6"/>
<dbReference type="Pfam" id="PF02586">
    <property type="entry name" value="SRAP"/>
    <property type="match status" value="1"/>
</dbReference>
<name>A0A2R8AEL6_9RHOB</name>
<evidence type="ECO:0000256" key="7">
    <source>
        <dbReference type="ARBA" id="ARBA00023239"/>
    </source>
</evidence>
<dbReference type="EC" id="3.4.-.-" evidence="8"/>